<dbReference type="Gene3D" id="3.40.220.10">
    <property type="entry name" value="Leucine Aminopeptidase, subunit E, domain 1"/>
    <property type="match status" value="1"/>
</dbReference>
<evidence type="ECO:0000256" key="8">
    <source>
        <dbReference type="ARBA" id="ARBA00029605"/>
    </source>
</evidence>
<protein>
    <recommendedName>
        <fullName evidence="2">Cytosol aminopeptidase</fullName>
        <ecNumber evidence="7">3.4.13.23</ecNumber>
    </recommendedName>
    <alternativeName>
        <fullName evidence="10">Cysteinylglycine-S-conjugate dipeptidase</fullName>
    </alternativeName>
    <alternativeName>
        <fullName evidence="11">Leucine aminopeptidase 3</fullName>
    </alternativeName>
    <alternativeName>
        <fullName evidence="9">Proline aminopeptidase</fullName>
    </alternativeName>
    <alternativeName>
        <fullName evidence="8">Prolyl aminopeptidase</fullName>
    </alternativeName>
</protein>
<comment type="similarity">
    <text evidence="1">Belongs to the peptidase M17 family.</text>
</comment>
<dbReference type="Pfam" id="PF02789">
    <property type="entry name" value="Peptidase_M17_N"/>
    <property type="match status" value="1"/>
</dbReference>
<evidence type="ECO:0000256" key="3">
    <source>
        <dbReference type="ARBA" id="ARBA00022438"/>
    </source>
</evidence>
<proteinExistence type="inferred from homology"/>
<evidence type="ECO:0000256" key="10">
    <source>
        <dbReference type="ARBA" id="ARBA00030997"/>
    </source>
</evidence>
<dbReference type="AlphaFoldDB" id="A0A6H5HPU3"/>
<comment type="catalytic activity">
    <reaction evidence="13">
        <text>S-benzyl-L-cysteinylglycine + H2O = S-benzyl-L-cysteine + glycine</text>
        <dbReference type="Rhea" id="RHEA:62568"/>
        <dbReference type="ChEBI" id="CHEBI:15377"/>
        <dbReference type="ChEBI" id="CHEBI:57305"/>
        <dbReference type="ChEBI" id="CHEBI:145802"/>
        <dbReference type="ChEBI" id="CHEBI:145803"/>
    </reaction>
    <physiologicalReaction direction="left-to-right" evidence="13">
        <dbReference type="Rhea" id="RHEA:62569"/>
    </physiologicalReaction>
</comment>
<evidence type="ECO:0000256" key="5">
    <source>
        <dbReference type="ARBA" id="ARBA00022801"/>
    </source>
</evidence>
<evidence type="ECO:0000313" key="18">
    <source>
        <dbReference type="EMBL" id="CAB0018975.1"/>
    </source>
</evidence>
<reference evidence="18 20" key="1">
    <citation type="submission" date="2020-02" db="EMBL/GenBank/DDBJ databases">
        <authorList>
            <person name="Ferguson B K."/>
        </authorList>
    </citation>
    <scope>NUCLEOTIDE SEQUENCE [LARGE SCALE GENOMIC DNA]</scope>
</reference>
<keyword evidence="3" id="KW-0031">Aminopeptidase</keyword>
<dbReference type="EMBL" id="CADCXU010033617">
    <property type="protein sequence ID" value="CAB0018974.1"/>
    <property type="molecule type" value="Genomic_DNA"/>
</dbReference>
<feature type="domain" description="Cytosol aminopeptidase" evidence="15">
    <location>
        <begin position="222"/>
        <end position="531"/>
    </location>
</feature>
<comment type="catalytic activity">
    <reaction evidence="6">
        <text>an S-substituted L-cysteinylglycine + H2O = an S-substituted L-cysteine + glycine</text>
        <dbReference type="Rhea" id="RHEA:60444"/>
        <dbReference type="ChEBI" id="CHEBI:15377"/>
        <dbReference type="ChEBI" id="CHEBI:57305"/>
        <dbReference type="ChEBI" id="CHEBI:58717"/>
        <dbReference type="ChEBI" id="CHEBI:143103"/>
        <dbReference type="EC" id="3.4.13.23"/>
    </reaction>
    <physiologicalReaction direction="left-to-right" evidence="6">
        <dbReference type="Rhea" id="RHEA:60445"/>
    </physiologicalReaction>
</comment>
<dbReference type="InterPro" id="IPR008283">
    <property type="entry name" value="Peptidase_M17_N"/>
</dbReference>
<keyword evidence="4" id="KW-0645">Protease</keyword>
<evidence type="ECO:0000256" key="11">
    <source>
        <dbReference type="ARBA" id="ARBA00031564"/>
    </source>
</evidence>
<evidence type="ECO:0000256" key="9">
    <source>
        <dbReference type="ARBA" id="ARBA00030930"/>
    </source>
</evidence>
<name>A0A6H5HPU3_9HEMI</name>
<sequence>MAFSKYRQIVKLARKDSVRSVTVQATHQTNAWRRNPQEDLNCTGATSEGKGLVLGVYSSCQKSGGIGGRTSHIVLTNASVRYNNYVCDRLLDTLKTAGPLPKLGEARIFFNIEPSFPLLALVGLGNPCYGFNRIEQRDEGKEAIRLAVGAGARALQELDVNKLYIESFGNTEAAAEGAALSLWLYQDLKSKNQKIRIPHLGLYDDCDWTGWQIGLEKAAAQNLSRQMMETPSNLLTPTGFALSAVESLTPVGVSVDVKVEEWAKENRMNAFLAVAKGSLESPLFLELSYNGCDPCQPPVVLIGKGITFDSGGLCLKSNKDMVHMRGDMGGAACILATIRAVASLKLPLNVRGLIPLCENMPGASATKPGDIVRAMNDKSILIGNTDFEGPLVLADALSYAQKYKPKFILDVGTFTSQVEFLMGAAATGVFTNDDRLWTSLKAASIHTGDRVWRLPLWETYQEQVTPGHVSVDLTNVPSSDHAYTAATAAFLHNFVCHYKWVHLDSYGVMIESGQTTYLRKGMSGRPTRTLIEFLAQLACKPPEC</sequence>
<keyword evidence="5" id="KW-0378">Hydrolase</keyword>
<dbReference type="Pfam" id="PF00883">
    <property type="entry name" value="Peptidase_M17"/>
    <property type="match status" value="1"/>
</dbReference>
<evidence type="ECO:0000256" key="1">
    <source>
        <dbReference type="ARBA" id="ARBA00009528"/>
    </source>
</evidence>
<feature type="domain" description="Peptidase M17 leucyl aminopeptidase N-terminal" evidence="16">
    <location>
        <begin position="88"/>
        <end position="192"/>
    </location>
</feature>
<accession>A0A6H5HPU3</accession>
<comment type="function">
    <text evidence="12">Cytosolic metallopeptidase that catalyzes the removal of unsubstituted N-terminal hydrophobic amino acids from various peptides. The presence of Zn(2+) ions is essential for the peptidase activity, and the association with other cofactors can modulate the substrate spectificity of the enzyme. For instance, in the presence of Mn(2+), it displays a specific Cys-Gly hydrolyzing activity of Cys-Gly-S-conjugates. Involved in the metabolism of glutathione and in the degradation of glutathione S-conjugates, which may play a role in the control of the cell redox status.</text>
</comment>
<evidence type="ECO:0000256" key="6">
    <source>
        <dbReference type="ARBA" id="ARBA00023511"/>
    </source>
</evidence>
<evidence type="ECO:0000313" key="17">
    <source>
        <dbReference type="EMBL" id="CAB0018974.1"/>
    </source>
</evidence>
<keyword evidence="20" id="KW-1185">Reference proteome</keyword>
<dbReference type="PANTHER" id="PTHR11963">
    <property type="entry name" value="LEUCINE AMINOPEPTIDASE-RELATED"/>
    <property type="match status" value="1"/>
</dbReference>
<dbReference type="EC" id="3.4.13.23" evidence="7"/>
<comment type="catalytic activity">
    <reaction evidence="14">
        <text>L-cysteinylglycine + H2O = L-cysteine + glycine</text>
        <dbReference type="Rhea" id="RHEA:28783"/>
        <dbReference type="ChEBI" id="CHEBI:15377"/>
        <dbReference type="ChEBI" id="CHEBI:35235"/>
        <dbReference type="ChEBI" id="CHEBI:57305"/>
        <dbReference type="ChEBI" id="CHEBI:61694"/>
    </reaction>
    <physiologicalReaction direction="left-to-right" evidence="14">
        <dbReference type="Rhea" id="RHEA:28784"/>
    </physiologicalReaction>
</comment>
<dbReference type="PANTHER" id="PTHR11963:SF25">
    <property type="entry name" value="CYTOSOL AMINOPEPTIDASE"/>
    <property type="match status" value="1"/>
</dbReference>
<evidence type="ECO:0000313" key="19">
    <source>
        <dbReference type="EMBL" id="CAB0018976.1"/>
    </source>
</evidence>
<dbReference type="GO" id="GO:0030145">
    <property type="term" value="F:manganese ion binding"/>
    <property type="evidence" value="ECO:0007669"/>
    <property type="project" value="InterPro"/>
</dbReference>
<dbReference type="EMBL" id="CADCXU010033618">
    <property type="protein sequence ID" value="CAB0018975.1"/>
    <property type="molecule type" value="Genomic_DNA"/>
</dbReference>
<evidence type="ECO:0000256" key="14">
    <source>
        <dbReference type="ARBA" id="ARBA00049107"/>
    </source>
</evidence>
<dbReference type="GO" id="GO:0006508">
    <property type="term" value="P:proteolysis"/>
    <property type="evidence" value="ECO:0007669"/>
    <property type="project" value="UniProtKB-KW"/>
</dbReference>
<dbReference type="Gene3D" id="3.40.630.10">
    <property type="entry name" value="Zn peptidases"/>
    <property type="match status" value="1"/>
</dbReference>
<dbReference type="SUPFAM" id="SSF53187">
    <property type="entry name" value="Zn-dependent exopeptidases"/>
    <property type="match status" value="1"/>
</dbReference>
<dbReference type="OrthoDB" id="412814at2759"/>
<dbReference type="InterPro" id="IPR000819">
    <property type="entry name" value="Peptidase_M17_C"/>
</dbReference>
<evidence type="ECO:0000259" key="16">
    <source>
        <dbReference type="Pfam" id="PF02789"/>
    </source>
</evidence>
<dbReference type="GO" id="GO:0005737">
    <property type="term" value="C:cytoplasm"/>
    <property type="evidence" value="ECO:0007669"/>
    <property type="project" value="InterPro"/>
</dbReference>
<evidence type="ECO:0000313" key="20">
    <source>
        <dbReference type="Proteomes" id="UP000479000"/>
    </source>
</evidence>
<dbReference type="Proteomes" id="UP000479000">
    <property type="component" value="Unassembled WGS sequence"/>
</dbReference>
<dbReference type="PRINTS" id="PR00481">
    <property type="entry name" value="LAMNOPPTDASE"/>
</dbReference>
<dbReference type="EMBL" id="CADCXU010033619">
    <property type="protein sequence ID" value="CAB0018976.1"/>
    <property type="molecule type" value="Genomic_DNA"/>
</dbReference>
<dbReference type="CDD" id="cd00433">
    <property type="entry name" value="Peptidase_M17"/>
    <property type="match status" value="1"/>
</dbReference>
<evidence type="ECO:0000256" key="12">
    <source>
        <dbReference type="ARBA" id="ARBA00045966"/>
    </source>
</evidence>
<organism evidence="18 20">
    <name type="scientific">Nesidiocoris tenuis</name>
    <dbReference type="NCBI Taxonomy" id="355587"/>
    <lineage>
        <taxon>Eukaryota</taxon>
        <taxon>Metazoa</taxon>
        <taxon>Ecdysozoa</taxon>
        <taxon>Arthropoda</taxon>
        <taxon>Hexapoda</taxon>
        <taxon>Insecta</taxon>
        <taxon>Pterygota</taxon>
        <taxon>Neoptera</taxon>
        <taxon>Paraneoptera</taxon>
        <taxon>Hemiptera</taxon>
        <taxon>Heteroptera</taxon>
        <taxon>Panheteroptera</taxon>
        <taxon>Cimicomorpha</taxon>
        <taxon>Miridae</taxon>
        <taxon>Dicyphina</taxon>
        <taxon>Nesidiocoris</taxon>
    </lineage>
</organism>
<evidence type="ECO:0000256" key="7">
    <source>
        <dbReference type="ARBA" id="ARBA00023625"/>
    </source>
</evidence>
<evidence type="ECO:0000256" key="13">
    <source>
        <dbReference type="ARBA" id="ARBA00047881"/>
    </source>
</evidence>
<dbReference type="GO" id="GO:0070006">
    <property type="term" value="F:metalloaminopeptidase activity"/>
    <property type="evidence" value="ECO:0007669"/>
    <property type="project" value="InterPro"/>
</dbReference>
<dbReference type="InterPro" id="IPR011356">
    <property type="entry name" value="Leucine_aapep/pepB"/>
</dbReference>
<evidence type="ECO:0000256" key="2">
    <source>
        <dbReference type="ARBA" id="ARBA00014190"/>
    </source>
</evidence>
<dbReference type="InterPro" id="IPR043472">
    <property type="entry name" value="Macro_dom-like"/>
</dbReference>
<evidence type="ECO:0000259" key="15">
    <source>
        <dbReference type="Pfam" id="PF00883"/>
    </source>
</evidence>
<dbReference type="SUPFAM" id="SSF52949">
    <property type="entry name" value="Macro domain-like"/>
    <property type="match status" value="1"/>
</dbReference>
<gene>
    <name evidence="17" type="ORF">NTEN_LOCUS22686</name>
    <name evidence="18" type="ORF">NTEN_LOCUS22687</name>
    <name evidence="19" type="ORF">NTEN_LOCUS22688</name>
</gene>
<evidence type="ECO:0000256" key="4">
    <source>
        <dbReference type="ARBA" id="ARBA00022670"/>
    </source>
</evidence>